<dbReference type="Pfam" id="PF08279">
    <property type="entry name" value="HTH_11"/>
    <property type="match status" value="1"/>
</dbReference>
<accession>A0ABT7HTC4</accession>
<organism evidence="2 3">
    <name type="scientific">Campylobacter gastrosuis</name>
    <dbReference type="NCBI Taxonomy" id="2974576"/>
    <lineage>
        <taxon>Bacteria</taxon>
        <taxon>Pseudomonadati</taxon>
        <taxon>Campylobacterota</taxon>
        <taxon>Epsilonproteobacteria</taxon>
        <taxon>Campylobacterales</taxon>
        <taxon>Campylobacteraceae</taxon>
        <taxon>Campylobacter</taxon>
    </lineage>
</organism>
<reference evidence="2" key="1">
    <citation type="submission" date="2022-08" db="EMBL/GenBank/DDBJ databases">
        <authorList>
            <person name="Wang H."/>
        </authorList>
    </citation>
    <scope>NUCLEOTIDE SEQUENCE</scope>
    <source>
        <strain evidence="2">PS10</strain>
    </source>
</reference>
<protein>
    <submittedName>
        <fullName evidence="2">HTH domain-containing protein</fullName>
    </submittedName>
</protein>
<sequence>MSAHDKIATRLSQIIIRLNNGERLKISDLADEFGVDKRTIQRDLVRLNALPIERENDLFFIADYALGKLGFKDIKNFAILSGIKGLYPSLDNAFLTDILNEKLNHAYLIKNQDFGEI</sequence>
<feature type="domain" description="Helix-turn-helix type 11" evidence="1">
    <location>
        <begin position="10"/>
        <end position="50"/>
    </location>
</feature>
<dbReference type="InterPro" id="IPR013196">
    <property type="entry name" value="HTH_11"/>
</dbReference>
<dbReference type="EMBL" id="JANURM010000026">
    <property type="protein sequence ID" value="MDL0089883.1"/>
    <property type="molecule type" value="Genomic_DNA"/>
</dbReference>
<dbReference type="Gene3D" id="1.10.10.10">
    <property type="entry name" value="Winged helix-like DNA-binding domain superfamily/Winged helix DNA-binding domain"/>
    <property type="match status" value="1"/>
</dbReference>
<name>A0ABT7HTC4_9BACT</name>
<dbReference type="InterPro" id="IPR036388">
    <property type="entry name" value="WH-like_DNA-bd_sf"/>
</dbReference>
<evidence type="ECO:0000313" key="2">
    <source>
        <dbReference type="EMBL" id="MDL0089883.1"/>
    </source>
</evidence>
<reference evidence="2" key="2">
    <citation type="journal article" date="2023" name="Microorganisms">
        <title>Isolation and Genomic Characteristics of Cat-Borne Campylobacter felis sp. nov. and Sheep-Borne Campylobacter ovis sp. nov.</title>
        <authorList>
            <person name="Wang H."/>
            <person name="Li Y."/>
            <person name="Gu Y."/>
            <person name="Zhou G."/>
            <person name="Chen X."/>
            <person name="Zhang X."/>
            <person name="Shao Z."/>
            <person name="Zhang J."/>
            <person name="Zhang M."/>
        </authorList>
    </citation>
    <scope>NUCLEOTIDE SEQUENCE</scope>
    <source>
        <strain evidence="2">PS10</strain>
    </source>
</reference>
<gene>
    <name evidence="2" type="ORF">NYG85_11000</name>
</gene>
<keyword evidence="3" id="KW-1185">Reference proteome</keyword>
<dbReference type="Proteomes" id="UP001173801">
    <property type="component" value="Unassembled WGS sequence"/>
</dbReference>
<dbReference type="InterPro" id="IPR036390">
    <property type="entry name" value="WH_DNA-bd_sf"/>
</dbReference>
<feature type="non-terminal residue" evidence="2">
    <location>
        <position position="117"/>
    </location>
</feature>
<evidence type="ECO:0000259" key="1">
    <source>
        <dbReference type="Pfam" id="PF08279"/>
    </source>
</evidence>
<dbReference type="RefSeq" id="WP_284938631.1">
    <property type="nucleotide sequence ID" value="NZ_JANURM010000026.1"/>
</dbReference>
<evidence type="ECO:0000313" key="3">
    <source>
        <dbReference type="Proteomes" id="UP001173801"/>
    </source>
</evidence>
<dbReference type="SUPFAM" id="SSF46785">
    <property type="entry name" value="Winged helix' DNA-binding domain"/>
    <property type="match status" value="1"/>
</dbReference>
<proteinExistence type="predicted"/>
<comment type="caution">
    <text evidence="2">The sequence shown here is derived from an EMBL/GenBank/DDBJ whole genome shotgun (WGS) entry which is preliminary data.</text>
</comment>